<dbReference type="SUPFAM" id="SSF49373">
    <property type="entry name" value="Invasin/intimin cell-adhesion fragments"/>
    <property type="match status" value="3"/>
</dbReference>
<dbReference type="Pfam" id="PF02368">
    <property type="entry name" value="Big_2"/>
    <property type="match status" value="2"/>
</dbReference>
<organism evidence="3 4">
    <name type="scientific">Erysipelothrix rhusiopathiae ATCC 19414</name>
    <dbReference type="NCBI Taxonomy" id="525280"/>
    <lineage>
        <taxon>Bacteria</taxon>
        <taxon>Bacillati</taxon>
        <taxon>Bacillota</taxon>
        <taxon>Erysipelotrichia</taxon>
        <taxon>Erysipelotrichales</taxon>
        <taxon>Erysipelotrichaceae</taxon>
        <taxon>Erysipelothrix</taxon>
    </lineage>
</organism>
<sequence>MIGLLNRRHVMFKTFLATVLLLSGIGQNPQINKQPIADKIPPTSRRVAVTQDDAEVAKDPIKIKQAKYELYENSSMQIDYTLEGLSKQATVSFKSENPDIVSVSEKGLITAITKGSSIITIVAVDGEEIYTKEISVKVSVLDGTINFKNEDVYINRGFEYELEYTLSNDAMKDKSIIWSSDNTAVADVVNGKVTAKSAGTTTITARIGTITSSVKVTVTIPLRDIEFNPSNLTIVLEDEVSIPDLIFVPYDTTTSRNASYVSEDNGIVEVVEDRLVAKKIGKTKVTATIGEHQAELEVTVKSKQTESGADIIKLKVDKEEGDRLVLVTDNLSKADNQKYALTLPDKILTKFIEARDHSEVILVLDDVLLEKDMTNLESFIVPETVMSALTDKTLSIHLVDKRNVPLIIYNFQGAYPHDVDLRFKIMQITERSPLYEQLSGRAFELVFANQAQFGEGTTVELSAKLIESTFSQMHFIYERTNESDLEFTNQEVSVSNEDRLKFLVTNNDYVITFNKLAKTDDHFIIISLLIIVLTIVGGSGFFYFNKYKKKKKL</sequence>
<feature type="transmembrane region" description="Helical" evidence="1">
    <location>
        <begin position="523"/>
        <end position="544"/>
    </location>
</feature>
<dbReference type="AlphaFoldDB" id="E7FU13"/>
<evidence type="ECO:0000259" key="2">
    <source>
        <dbReference type="SMART" id="SM00635"/>
    </source>
</evidence>
<dbReference type="Proteomes" id="UP000003028">
    <property type="component" value="Unassembled WGS sequence"/>
</dbReference>
<feature type="domain" description="BIG2" evidence="2">
    <location>
        <begin position="221"/>
        <end position="299"/>
    </location>
</feature>
<keyword evidence="1" id="KW-1133">Transmembrane helix</keyword>
<evidence type="ECO:0000313" key="3">
    <source>
        <dbReference type="EMBL" id="EFY09324.1"/>
    </source>
</evidence>
<keyword evidence="4" id="KW-1185">Reference proteome</keyword>
<gene>
    <name evidence="3" type="ORF">HMPREF0357_10119</name>
</gene>
<accession>E7FU13</accession>
<dbReference type="EMBL" id="ACLK02000001">
    <property type="protein sequence ID" value="EFY09324.1"/>
    <property type="molecule type" value="Genomic_DNA"/>
</dbReference>
<name>E7FU13_ERYRH</name>
<keyword evidence="1" id="KW-0812">Transmembrane</keyword>
<keyword evidence="1" id="KW-0472">Membrane</keyword>
<feature type="domain" description="BIG2" evidence="2">
    <location>
        <begin position="141"/>
        <end position="217"/>
    </location>
</feature>
<dbReference type="SMART" id="SM00635">
    <property type="entry name" value="BID_2"/>
    <property type="match status" value="3"/>
</dbReference>
<feature type="domain" description="BIG2" evidence="2">
    <location>
        <begin position="57"/>
        <end position="133"/>
    </location>
</feature>
<evidence type="ECO:0000313" key="4">
    <source>
        <dbReference type="Proteomes" id="UP000003028"/>
    </source>
</evidence>
<reference evidence="3" key="1">
    <citation type="submission" date="2011-01" db="EMBL/GenBank/DDBJ databases">
        <authorList>
            <person name="Muzny D."/>
            <person name="Qin X."/>
            <person name="Buhay C."/>
            <person name="Dugan-Rocha S."/>
            <person name="Ding Y."/>
            <person name="Chen G."/>
            <person name="Hawes A."/>
            <person name="Holder M."/>
            <person name="Jhangiani S."/>
            <person name="Johnson A."/>
            <person name="Khan Z."/>
            <person name="Li Z."/>
            <person name="Liu W."/>
            <person name="Liu X."/>
            <person name="Perez L."/>
            <person name="Shen H."/>
            <person name="Wang Q."/>
            <person name="Watt J."/>
            <person name="Xi L."/>
            <person name="Xin Y."/>
            <person name="Zhou J."/>
            <person name="Deng J."/>
            <person name="Jiang H."/>
            <person name="Liu Y."/>
            <person name="Qu J."/>
            <person name="Song X.-Z."/>
            <person name="Zhang L."/>
            <person name="Villasana D."/>
            <person name="Johnson A."/>
            <person name="Liu J."/>
            <person name="Liyanage D."/>
            <person name="Lorensuhewa L."/>
            <person name="Robinson T."/>
            <person name="Song A."/>
            <person name="Song B.-B."/>
            <person name="Dinh H."/>
            <person name="Thornton R."/>
            <person name="Coyle M."/>
            <person name="Francisco L."/>
            <person name="Jackson L."/>
            <person name="Javaid M."/>
            <person name="Korchina V."/>
            <person name="Kovar C."/>
            <person name="Mata R."/>
            <person name="Mathew T."/>
            <person name="Ngo R."/>
            <person name="Nguyen L."/>
            <person name="Nguyen N."/>
            <person name="Okwuonu G."/>
            <person name="Ongeri F."/>
            <person name="Pham C."/>
            <person name="Simmons D."/>
            <person name="Wilczek-Boney K."/>
            <person name="Hale W."/>
            <person name="Jakkamsetti A."/>
            <person name="Pham P."/>
            <person name="Ruth R."/>
            <person name="San Lucas F."/>
            <person name="Warren J."/>
            <person name="Zhang J."/>
            <person name="Zhao Z."/>
            <person name="Zhou C."/>
            <person name="Zhu D."/>
            <person name="Lee S."/>
            <person name="Bess C."/>
            <person name="Blankenburg K."/>
            <person name="Forbes L."/>
            <person name="Fu Q."/>
            <person name="Gubbala S."/>
            <person name="Hirani K."/>
            <person name="Jayaseelan J.C."/>
            <person name="Lara F."/>
            <person name="Munidasa M."/>
            <person name="Palculict T."/>
            <person name="Patil S."/>
            <person name="Pu L.-L."/>
            <person name="Saada N."/>
            <person name="Tang L."/>
            <person name="Weissenberger G."/>
            <person name="Zhu Y."/>
            <person name="Hemphill L."/>
            <person name="Shang Y."/>
            <person name="Youmans B."/>
            <person name="Ayvaz T."/>
            <person name="Ross M."/>
            <person name="Santibanez J."/>
            <person name="Aqrawi P."/>
            <person name="Gross S."/>
            <person name="Joshi V."/>
            <person name="Fowler G."/>
            <person name="Nazareth L."/>
            <person name="Reid J."/>
            <person name="Worley K."/>
            <person name="Petrosino J."/>
            <person name="Highlander S."/>
            <person name="Gibbs R."/>
        </authorList>
    </citation>
    <scope>NUCLEOTIDE SEQUENCE [LARGE SCALE GENOMIC DNA]</scope>
    <source>
        <strain evidence="3">ATCC 19414</strain>
    </source>
</reference>
<protein>
    <submittedName>
        <fullName evidence="3">LPXTG-motif cell wall anchor domain protein</fullName>
    </submittedName>
</protein>
<dbReference type="InterPro" id="IPR008964">
    <property type="entry name" value="Invasin/intimin_cell_adhesion"/>
</dbReference>
<evidence type="ECO:0000256" key="1">
    <source>
        <dbReference type="SAM" id="Phobius"/>
    </source>
</evidence>
<dbReference type="STRING" id="1648.A2I91_06825"/>
<dbReference type="Gene3D" id="2.60.40.1080">
    <property type="match status" value="3"/>
</dbReference>
<comment type="caution">
    <text evidence="3">The sequence shown here is derived from an EMBL/GenBank/DDBJ whole genome shotgun (WGS) entry which is preliminary data.</text>
</comment>
<proteinExistence type="predicted"/>
<dbReference type="InterPro" id="IPR003343">
    <property type="entry name" value="Big_2"/>
</dbReference>